<keyword evidence="4" id="KW-0479">Metal-binding</keyword>
<gene>
    <name evidence="8" type="ORF">J2S15_002479</name>
</gene>
<dbReference type="EC" id="1.97.1.-" evidence="7"/>
<comment type="caution">
    <text evidence="8">The sequence shown here is derived from an EMBL/GenBank/DDBJ whole genome shotgun (WGS) entry which is preliminary data.</text>
</comment>
<accession>A0ABU0E4T8</accession>
<dbReference type="SFLD" id="SFLDF00299">
    <property type="entry name" value="anaerobic_ribonucleoside-triph"/>
    <property type="match status" value="1"/>
</dbReference>
<comment type="cofactor">
    <cofactor evidence="1">
        <name>[4Fe-4S] cluster</name>
        <dbReference type="ChEBI" id="CHEBI:49883"/>
    </cofactor>
</comment>
<keyword evidence="5" id="KW-0408">Iron</keyword>
<dbReference type="InterPro" id="IPR058240">
    <property type="entry name" value="rSAM_sf"/>
</dbReference>
<dbReference type="EMBL" id="JAUSUR010000004">
    <property type="protein sequence ID" value="MDQ0361729.1"/>
    <property type="molecule type" value="Genomic_DNA"/>
</dbReference>
<name>A0ABU0E4T8_9FIRM</name>
<dbReference type="PIRSF" id="PIRSF000368">
    <property type="entry name" value="NrdG"/>
    <property type="match status" value="1"/>
</dbReference>
<keyword evidence="7 8" id="KW-0560">Oxidoreductase</keyword>
<evidence type="ECO:0000256" key="6">
    <source>
        <dbReference type="ARBA" id="ARBA00023014"/>
    </source>
</evidence>
<dbReference type="Proteomes" id="UP001230220">
    <property type="component" value="Unassembled WGS sequence"/>
</dbReference>
<dbReference type="InterPro" id="IPR007197">
    <property type="entry name" value="rSAM"/>
</dbReference>
<dbReference type="PANTHER" id="PTHR30352">
    <property type="entry name" value="PYRUVATE FORMATE-LYASE-ACTIVATING ENZYME"/>
    <property type="match status" value="1"/>
</dbReference>
<evidence type="ECO:0000256" key="5">
    <source>
        <dbReference type="ARBA" id="ARBA00023004"/>
    </source>
</evidence>
<dbReference type="PANTHER" id="PTHR30352:SF2">
    <property type="entry name" value="ANAEROBIC RIBONUCLEOSIDE-TRIPHOSPHATE REDUCTASE-ACTIVATING PROTEIN"/>
    <property type="match status" value="1"/>
</dbReference>
<proteinExistence type="inferred from homology"/>
<evidence type="ECO:0000256" key="2">
    <source>
        <dbReference type="ARBA" id="ARBA00022485"/>
    </source>
</evidence>
<dbReference type="NCBIfam" id="TIGR02491">
    <property type="entry name" value="NrdG"/>
    <property type="match status" value="1"/>
</dbReference>
<evidence type="ECO:0000256" key="4">
    <source>
        <dbReference type="ARBA" id="ARBA00022723"/>
    </source>
</evidence>
<organism evidence="8 9">
    <name type="scientific">Breznakia pachnodae</name>
    <dbReference type="NCBI Taxonomy" id="265178"/>
    <lineage>
        <taxon>Bacteria</taxon>
        <taxon>Bacillati</taxon>
        <taxon>Bacillota</taxon>
        <taxon>Erysipelotrichia</taxon>
        <taxon>Erysipelotrichales</taxon>
        <taxon>Erysipelotrichaceae</taxon>
        <taxon>Breznakia</taxon>
    </lineage>
</organism>
<dbReference type="InterPro" id="IPR013785">
    <property type="entry name" value="Aldolase_TIM"/>
</dbReference>
<dbReference type="InterPro" id="IPR034457">
    <property type="entry name" value="Organic_radical-activating"/>
</dbReference>
<keyword evidence="2" id="KW-0004">4Fe-4S</keyword>
<dbReference type="GO" id="GO:0043365">
    <property type="term" value="F:[formate-C-acetyltransferase]-activating enzyme activity"/>
    <property type="evidence" value="ECO:0007669"/>
    <property type="project" value="UniProtKB-EC"/>
</dbReference>
<dbReference type="CDD" id="cd01335">
    <property type="entry name" value="Radical_SAM"/>
    <property type="match status" value="1"/>
</dbReference>
<evidence type="ECO:0000256" key="3">
    <source>
        <dbReference type="ARBA" id="ARBA00022691"/>
    </source>
</evidence>
<protein>
    <recommendedName>
        <fullName evidence="7">Anaerobic ribonucleoside-triphosphate reductase-activating protein</fullName>
        <ecNumber evidence="7">1.97.1.-</ecNumber>
    </recommendedName>
</protein>
<dbReference type="SFLD" id="SFLDG01063">
    <property type="entry name" value="activating_enzymes__group_1"/>
    <property type="match status" value="1"/>
</dbReference>
<evidence type="ECO:0000313" key="8">
    <source>
        <dbReference type="EMBL" id="MDQ0361729.1"/>
    </source>
</evidence>
<dbReference type="Pfam" id="PF13353">
    <property type="entry name" value="Fer4_12"/>
    <property type="match status" value="1"/>
</dbReference>
<evidence type="ECO:0000256" key="7">
    <source>
        <dbReference type="PIRNR" id="PIRNR000368"/>
    </source>
</evidence>
<dbReference type="SUPFAM" id="SSF102114">
    <property type="entry name" value="Radical SAM enzymes"/>
    <property type="match status" value="1"/>
</dbReference>
<dbReference type="SFLD" id="SFLDG01066">
    <property type="entry name" value="organic_radical-activating_enz"/>
    <property type="match status" value="1"/>
</dbReference>
<evidence type="ECO:0000313" key="9">
    <source>
        <dbReference type="Proteomes" id="UP001230220"/>
    </source>
</evidence>
<keyword evidence="6" id="KW-0411">Iron-sulfur</keyword>
<comment type="similarity">
    <text evidence="7">Belongs to the organic radical-activating enzymes family.</text>
</comment>
<dbReference type="Gene3D" id="3.20.20.70">
    <property type="entry name" value="Aldolase class I"/>
    <property type="match status" value="1"/>
</dbReference>
<keyword evidence="9" id="KW-1185">Reference proteome</keyword>
<dbReference type="RefSeq" id="WP_307408709.1">
    <property type="nucleotide sequence ID" value="NZ_JAUSUR010000004.1"/>
</dbReference>
<dbReference type="SFLD" id="SFLDS00029">
    <property type="entry name" value="Radical_SAM"/>
    <property type="match status" value="1"/>
</dbReference>
<comment type="function">
    <text evidence="7">Activation of anaerobic ribonucleoside-triphosphate reductase under anaerobic conditions by generation of an organic free radical, using S-adenosylmethionine and reduced flavodoxin as cosubstrates to produce 5'-deoxy-adenosine.</text>
</comment>
<keyword evidence="3" id="KW-0949">S-adenosyl-L-methionine</keyword>
<reference evidence="8 9" key="1">
    <citation type="submission" date="2023-07" db="EMBL/GenBank/DDBJ databases">
        <title>Genomic Encyclopedia of Type Strains, Phase IV (KMG-IV): sequencing the most valuable type-strain genomes for metagenomic binning, comparative biology and taxonomic classification.</title>
        <authorList>
            <person name="Goeker M."/>
        </authorList>
    </citation>
    <scope>NUCLEOTIDE SEQUENCE [LARGE SCALE GENOMIC DNA]</scope>
    <source>
        <strain evidence="8 9">DSM 16784</strain>
    </source>
</reference>
<evidence type="ECO:0000256" key="1">
    <source>
        <dbReference type="ARBA" id="ARBA00001966"/>
    </source>
</evidence>
<dbReference type="InterPro" id="IPR012837">
    <property type="entry name" value="NrdG"/>
</dbReference>
<sequence>MRYHNITKDDMLNGKGLRSVLWLAGCAHACKGCHNPVTWSLQGGLEFDDAAKEELFESLSYDYIDGVTLSGGDPLHPANREGVEKLLKELKETYPNKTIWVYTGYEYDDISDLDLLAYVDVLIDGKFIEEQLSPSIHWVGSSNQKVIDVPASRKLDQIVLYNG</sequence>